<reference evidence="3 4" key="1">
    <citation type="submission" date="2019-07" db="EMBL/GenBank/DDBJ databases">
        <title>Genome assembly of two rare yeast pathogens: Diutina rugosa and Trichomonascus ciferrii.</title>
        <authorList>
            <person name="Mixao V."/>
            <person name="Saus E."/>
            <person name="Hansen A."/>
            <person name="Lass-Flor C."/>
            <person name="Gabaldon T."/>
        </authorList>
    </citation>
    <scope>NUCLEOTIDE SEQUENCE [LARGE SCALE GENOMIC DNA]</scope>
    <source>
        <strain evidence="3 4">CBS 613</strain>
    </source>
</reference>
<dbReference type="EMBL" id="SWFT01000004">
    <property type="protein sequence ID" value="KAA8908726.1"/>
    <property type="molecule type" value="Genomic_DNA"/>
</dbReference>
<feature type="region of interest" description="Disordered" evidence="1">
    <location>
        <begin position="164"/>
        <end position="197"/>
    </location>
</feature>
<proteinExistence type="predicted"/>
<dbReference type="RefSeq" id="XP_034015154.1">
    <property type="nucleotide sequence ID" value="XM_034156712.1"/>
</dbReference>
<sequence>MGLFGSSKKAKQASDATSDASVSRGTSRSRSASRERPSSSSSRTGSTATTAESSSNDDGRGRSRPKVTVTSHATEDAELAPGEGEEGDETSEARKAQLRKLDEKAPDVLGADAVDDDETKANTKKNAMLFHFSDESIDGYRREHTASDLLGRLYYDDYDTENPQSLSGTATPLLTPQVTGESTSNSTSRSSSTRPSLNRLSSFERGISFDTSDNNSRKTMTYKVKHPQFKFRRNNKTYLAGFNNSIESLKAIEWLFDEMIVHGDTIVVLSVLDEKRYSTIDRNTAMAALSKIENLNEVHRKKVKLIFEVAIGKPQKLLKNAINEYDPQMMIIGTRHYDRKMAKPLFAKESFSKHFLECALVPVILVKPTYHYVEELPKPIDGHQYFENWLRSIDVAGSYDKKRKKGMFSPSASRGNSYTNLSQLVPDRGPTLSRGNSGTALSRGNSSPGLDVLVAERLAATERGRPRDTVHRERGRSPAPPSGGQGALSPPSRSRSRSRNRLSALFSIGDK</sequence>
<feature type="domain" description="UspA" evidence="2">
    <location>
        <begin position="236"/>
        <end position="367"/>
    </location>
</feature>
<feature type="compositionally biased region" description="Polar residues" evidence="1">
    <location>
        <begin position="410"/>
        <end position="423"/>
    </location>
</feature>
<protein>
    <recommendedName>
        <fullName evidence="2">UspA domain-containing protein</fullName>
    </recommendedName>
</protein>
<keyword evidence="4" id="KW-1185">Reference proteome</keyword>
<evidence type="ECO:0000256" key="1">
    <source>
        <dbReference type="SAM" id="MobiDB-lite"/>
    </source>
</evidence>
<feature type="compositionally biased region" description="Basic and acidic residues" evidence="1">
    <location>
        <begin position="91"/>
        <end position="102"/>
    </location>
</feature>
<dbReference type="PANTHER" id="PTHR47815:SF1">
    <property type="entry name" value="UNIVERSAL STRESS PROTEIN A FAMILY PROTEIN C25B2.10"/>
    <property type="match status" value="1"/>
</dbReference>
<dbReference type="OrthoDB" id="843225at2759"/>
<dbReference type="CDD" id="cd23659">
    <property type="entry name" value="USP_At3g01520-like"/>
    <property type="match status" value="1"/>
</dbReference>
<feature type="compositionally biased region" description="Low complexity" evidence="1">
    <location>
        <begin position="38"/>
        <end position="56"/>
    </location>
</feature>
<dbReference type="InterPro" id="IPR014729">
    <property type="entry name" value="Rossmann-like_a/b/a_fold"/>
</dbReference>
<evidence type="ECO:0000313" key="3">
    <source>
        <dbReference type="EMBL" id="KAA8908726.1"/>
    </source>
</evidence>
<dbReference type="Proteomes" id="UP000449547">
    <property type="component" value="Unassembled WGS sequence"/>
</dbReference>
<feature type="compositionally biased region" description="Polar residues" evidence="1">
    <location>
        <begin position="433"/>
        <end position="448"/>
    </location>
</feature>
<feature type="compositionally biased region" description="Low complexity" evidence="1">
    <location>
        <begin position="182"/>
        <end position="197"/>
    </location>
</feature>
<evidence type="ECO:0000313" key="4">
    <source>
        <dbReference type="Proteomes" id="UP000449547"/>
    </source>
</evidence>
<dbReference type="SUPFAM" id="SSF52402">
    <property type="entry name" value="Adenine nucleotide alpha hydrolases-like"/>
    <property type="match status" value="1"/>
</dbReference>
<dbReference type="VEuPathDB" id="FungiDB:DIURU_000039"/>
<name>A0A642V4U8_DIURU</name>
<feature type="compositionally biased region" description="Low complexity" evidence="1">
    <location>
        <begin position="20"/>
        <end position="30"/>
    </location>
</feature>
<dbReference type="Gene3D" id="3.40.50.620">
    <property type="entry name" value="HUPs"/>
    <property type="match status" value="1"/>
</dbReference>
<accession>A0A642V4U8</accession>
<dbReference type="InterPro" id="IPR006016">
    <property type="entry name" value="UspA"/>
</dbReference>
<dbReference type="Pfam" id="PF00582">
    <property type="entry name" value="Usp"/>
    <property type="match status" value="1"/>
</dbReference>
<comment type="caution">
    <text evidence="3">The sequence shown here is derived from an EMBL/GenBank/DDBJ whole genome shotgun (WGS) entry which is preliminary data.</text>
</comment>
<feature type="compositionally biased region" description="Polar residues" evidence="1">
    <location>
        <begin position="164"/>
        <end position="181"/>
    </location>
</feature>
<feature type="compositionally biased region" description="Basic and acidic residues" evidence="1">
    <location>
        <begin position="459"/>
        <end position="476"/>
    </location>
</feature>
<feature type="region of interest" description="Disordered" evidence="1">
    <location>
        <begin position="1"/>
        <end position="102"/>
    </location>
</feature>
<organism evidence="3 4">
    <name type="scientific">Diutina rugosa</name>
    <name type="common">Yeast</name>
    <name type="synonym">Candida rugosa</name>
    <dbReference type="NCBI Taxonomy" id="5481"/>
    <lineage>
        <taxon>Eukaryota</taxon>
        <taxon>Fungi</taxon>
        <taxon>Dikarya</taxon>
        <taxon>Ascomycota</taxon>
        <taxon>Saccharomycotina</taxon>
        <taxon>Pichiomycetes</taxon>
        <taxon>Debaryomycetaceae</taxon>
        <taxon>Diutina</taxon>
    </lineage>
</organism>
<dbReference type="PANTHER" id="PTHR47815">
    <property type="entry name" value="UNIVERSAL STRESS PROTEIN A FAMILY PROTEIN C25B2.10"/>
    <property type="match status" value="1"/>
</dbReference>
<feature type="region of interest" description="Disordered" evidence="1">
    <location>
        <begin position="404"/>
        <end position="511"/>
    </location>
</feature>
<gene>
    <name evidence="3" type="ORF">DIURU_000039</name>
</gene>
<dbReference type="GeneID" id="54778692"/>
<evidence type="ECO:0000259" key="2">
    <source>
        <dbReference type="Pfam" id="PF00582"/>
    </source>
</evidence>
<dbReference type="AlphaFoldDB" id="A0A642V4U8"/>